<protein>
    <submittedName>
        <fullName evidence="2">Uncharacterized protein</fullName>
    </submittedName>
</protein>
<gene>
    <name evidence="2" type="ORF">DV515_00013448</name>
</gene>
<feature type="compositionally biased region" description="Gly residues" evidence="1">
    <location>
        <begin position="15"/>
        <end position="29"/>
    </location>
</feature>
<dbReference type="AlphaFoldDB" id="A0A3L8S1D0"/>
<accession>A0A3L8S1D0</accession>
<comment type="caution">
    <text evidence="2">The sequence shown here is derived from an EMBL/GenBank/DDBJ whole genome shotgun (WGS) entry which is preliminary data.</text>
</comment>
<keyword evidence="3" id="KW-1185">Reference proteome</keyword>
<dbReference type="Proteomes" id="UP000276834">
    <property type="component" value="Unassembled WGS sequence"/>
</dbReference>
<evidence type="ECO:0000313" key="2">
    <source>
        <dbReference type="EMBL" id="RLV93463.1"/>
    </source>
</evidence>
<dbReference type="EMBL" id="QUSF01000091">
    <property type="protein sequence ID" value="RLV93463.1"/>
    <property type="molecule type" value="Genomic_DNA"/>
</dbReference>
<evidence type="ECO:0000256" key="1">
    <source>
        <dbReference type="SAM" id="MobiDB-lite"/>
    </source>
</evidence>
<name>A0A3L8S1D0_CHLGU</name>
<evidence type="ECO:0000313" key="3">
    <source>
        <dbReference type="Proteomes" id="UP000276834"/>
    </source>
</evidence>
<sequence length="131" mass="13703">MFSGLPLRRRRSPAGRGGRGAALGGGTAAGGAQRLPRREGPLRHPHCRACSPPGKFGAEGEAQRLLPAWEGRGEEEPQCRGGESPVTISHLDTPRGPPHRKAKSASCQKHVSWEGLEDTGNEGKAAGKGDA</sequence>
<feature type="region of interest" description="Disordered" evidence="1">
    <location>
        <begin position="1"/>
        <end position="46"/>
    </location>
</feature>
<proteinExistence type="predicted"/>
<organism evidence="2 3">
    <name type="scientific">Chloebia gouldiae</name>
    <name type="common">Gouldian finch</name>
    <name type="synonym">Erythrura gouldiae</name>
    <dbReference type="NCBI Taxonomy" id="44316"/>
    <lineage>
        <taxon>Eukaryota</taxon>
        <taxon>Metazoa</taxon>
        <taxon>Chordata</taxon>
        <taxon>Craniata</taxon>
        <taxon>Vertebrata</taxon>
        <taxon>Euteleostomi</taxon>
        <taxon>Archelosauria</taxon>
        <taxon>Archosauria</taxon>
        <taxon>Dinosauria</taxon>
        <taxon>Saurischia</taxon>
        <taxon>Theropoda</taxon>
        <taxon>Coelurosauria</taxon>
        <taxon>Aves</taxon>
        <taxon>Neognathae</taxon>
        <taxon>Neoaves</taxon>
        <taxon>Telluraves</taxon>
        <taxon>Australaves</taxon>
        <taxon>Passeriformes</taxon>
        <taxon>Passeroidea</taxon>
        <taxon>Passeridae</taxon>
        <taxon>Chloebia</taxon>
    </lineage>
</organism>
<reference evidence="2 3" key="1">
    <citation type="journal article" date="2018" name="Proc. R. Soc. B">
        <title>A non-coding region near Follistatin controls head colour polymorphism in the Gouldian finch.</title>
        <authorList>
            <person name="Toomey M.B."/>
            <person name="Marques C.I."/>
            <person name="Andrade P."/>
            <person name="Araujo P.M."/>
            <person name="Sabatino S."/>
            <person name="Gazda M.A."/>
            <person name="Afonso S."/>
            <person name="Lopes R.J."/>
            <person name="Corbo J.C."/>
            <person name="Carneiro M."/>
        </authorList>
    </citation>
    <scope>NUCLEOTIDE SEQUENCE [LARGE SCALE GENOMIC DNA]</scope>
    <source>
        <strain evidence="2">Red01</strain>
        <tissue evidence="2">Muscle</tissue>
    </source>
</reference>
<feature type="region of interest" description="Disordered" evidence="1">
    <location>
        <begin position="67"/>
        <end position="131"/>
    </location>
</feature>